<feature type="compositionally biased region" description="Basic and acidic residues" evidence="1">
    <location>
        <begin position="121"/>
        <end position="142"/>
    </location>
</feature>
<feature type="compositionally biased region" description="Low complexity" evidence="1">
    <location>
        <begin position="52"/>
        <end position="66"/>
    </location>
</feature>
<evidence type="ECO:0000313" key="3">
    <source>
        <dbReference type="Proteomes" id="UP000823388"/>
    </source>
</evidence>
<sequence>TRPAAGHELAPPPNDRRVLVVLVLHIHTIRRRAWPVGAVATFFFVSSSRSAGGAAAKAPSSSSHLPPARRERLRTSAGAAARTHARARRRRRRRGGGKEGGGRIRSSPAGARLPSLPRPQRHQEAADPRGGADEPVRGGAEGRCRVSALPVGERVRAARPRIFWIGWDAG</sequence>
<gene>
    <name evidence="2" type="ORF">PVAP13_9KG189270</name>
</gene>
<proteinExistence type="predicted"/>
<evidence type="ECO:0000313" key="2">
    <source>
        <dbReference type="EMBL" id="KAG2548513.1"/>
    </source>
</evidence>
<feature type="non-terminal residue" evidence="2">
    <location>
        <position position="170"/>
    </location>
</feature>
<accession>A0A8T0NH05</accession>
<evidence type="ECO:0000256" key="1">
    <source>
        <dbReference type="SAM" id="MobiDB-lite"/>
    </source>
</evidence>
<dbReference type="AlphaFoldDB" id="A0A8T0NH05"/>
<organism evidence="2 3">
    <name type="scientific">Panicum virgatum</name>
    <name type="common">Blackwell switchgrass</name>
    <dbReference type="NCBI Taxonomy" id="38727"/>
    <lineage>
        <taxon>Eukaryota</taxon>
        <taxon>Viridiplantae</taxon>
        <taxon>Streptophyta</taxon>
        <taxon>Embryophyta</taxon>
        <taxon>Tracheophyta</taxon>
        <taxon>Spermatophyta</taxon>
        <taxon>Magnoliopsida</taxon>
        <taxon>Liliopsida</taxon>
        <taxon>Poales</taxon>
        <taxon>Poaceae</taxon>
        <taxon>PACMAD clade</taxon>
        <taxon>Panicoideae</taxon>
        <taxon>Panicodae</taxon>
        <taxon>Paniceae</taxon>
        <taxon>Panicinae</taxon>
        <taxon>Panicum</taxon>
        <taxon>Panicum sect. Hiantes</taxon>
    </lineage>
</organism>
<dbReference type="EMBL" id="CM029053">
    <property type="protein sequence ID" value="KAG2548513.1"/>
    <property type="molecule type" value="Genomic_DNA"/>
</dbReference>
<feature type="region of interest" description="Disordered" evidence="1">
    <location>
        <begin position="52"/>
        <end position="142"/>
    </location>
</feature>
<reference evidence="2" key="1">
    <citation type="submission" date="2020-05" db="EMBL/GenBank/DDBJ databases">
        <title>WGS assembly of Panicum virgatum.</title>
        <authorList>
            <person name="Lovell J.T."/>
            <person name="Jenkins J."/>
            <person name="Shu S."/>
            <person name="Juenger T.E."/>
            <person name="Schmutz J."/>
        </authorList>
    </citation>
    <scope>NUCLEOTIDE SEQUENCE</scope>
    <source>
        <strain evidence="2">AP13</strain>
    </source>
</reference>
<name>A0A8T0NH05_PANVG</name>
<feature type="compositionally biased region" description="Basic residues" evidence="1">
    <location>
        <begin position="83"/>
        <end position="95"/>
    </location>
</feature>
<comment type="caution">
    <text evidence="2">The sequence shown here is derived from an EMBL/GenBank/DDBJ whole genome shotgun (WGS) entry which is preliminary data.</text>
</comment>
<dbReference type="Proteomes" id="UP000823388">
    <property type="component" value="Chromosome 9K"/>
</dbReference>
<protein>
    <submittedName>
        <fullName evidence="2">Uncharacterized protein</fullName>
    </submittedName>
</protein>
<feature type="non-terminal residue" evidence="2">
    <location>
        <position position="1"/>
    </location>
</feature>
<keyword evidence="3" id="KW-1185">Reference proteome</keyword>